<dbReference type="AlphaFoldDB" id="A0A917UA80"/>
<reference evidence="1" key="2">
    <citation type="submission" date="2020-09" db="EMBL/GenBank/DDBJ databases">
        <authorList>
            <person name="Sun Q."/>
            <person name="Ohkuma M."/>
        </authorList>
    </citation>
    <scope>NUCLEOTIDE SEQUENCE</scope>
    <source>
        <strain evidence="1">JCM 19831</strain>
    </source>
</reference>
<evidence type="ECO:0000313" key="1">
    <source>
        <dbReference type="EMBL" id="GGM69234.1"/>
    </source>
</evidence>
<dbReference type="EMBL" id="BMPI01000058">
    <property type="protein sequence ID" value="GGM69234.1"/>
    <property type="molecule type" value="Genomic_DNA"/>
</dbReference>
<dbReference type="Proteomes" id="UP000642070">
    <property type="component" value="Unassembled WGS sequence"/>
</dbReference>
<reference evidence="1" key="1">
    <citation type="journal article" date="2014" name="Int. J. Syst. Evol. Microbiol.">
        <title>Complete genome sequence of Corynebacterium casei LMG S-19264T (=DSM 44701T), isolated from a smear-ripened cheese.</title>
        <authorList>
            <consortium name="US DOE Joint Genome Institute (JGI-PGF)"/>
            <person name="Walter F."/>
            <person name="Albersmeier A."/>
            <person name="Kalinowski J."/>
            <person name="Ruckert C."/>
        </authorList>
    </citation>
    <scope>NUCLEOTIDE SEQUENCE</scope>
    <source>
        <strain evidence="1">JCM 19831</strain>
    </source>
</reference>
<sequence length="102" mass="10402">MRVPTFLPPEAASFTLSSGSPVITLAVQPPPDLAAGEWSLLSRLTLLVVDGPGEAGYLLPRLGPAGDVTPPGWDEAVEEAAGSHVVFGTAPNAPAVFARALT</sequence>
<keyword evidence="2" id="KW-1185">Reference proteome</keyword>
<organism evidence="1 2">
    <name type="scientific">Dactylosporangium sucinum</name>
    <dbReference type="NCBI Taxonomy" id="1424081"/>
    <lineage>
        <taxon>Bacteria</taxon>
        <taxon>Bacillati</taxon>
        <taxon>Actinomycetota</taxon>
        <taxon>Actinomycetes</taxon>
        <taxon>Micromonosporales</taxon>
        <taxon>Micromonosporaceae</taxon>
        <taxon>Dactylosporangium</taxon>
    </lineage>
</organism>
<gene>
    <name evidence="1" type="ORF">GCM10007977_083690</name>
</gene>
<protein>
    <submittedName>
        <fullName evidence="1">Uncharacterized protein</fullName>
    </submittedName>
</protein>
<comment type="caution">
    <text evidence="1">The sequence shown here is derived from an EMBL/GenBank/DDBJ whole genome shotgun (WGS) entry which is preliminary data.</text>
</comment>
<proteinExistence type="predicted"/>
<name>A0A917UA80_9ACTN</name>
<evidence type="ECO:0000313" key="2">
    <source>
        <dbReference type="Proteomes" id="UP000642070"/>
    </source>
</evidence>
<accession>A0A917UA80</accession>